<dbReference type="PIRSF" id="PIRSF015589">
    <property type="entry name" value="PP_kinase"/>
    <property type="match status" value="1"/>
</dbReference>
<evidence type="ECO:0000313" key="12">
    <source>
        <dbReference type="EMBL" id="MCO1334721.1"/>
    </source>
</evidence>
<evidence type="ECO:0000256" key="2">
    <source>
        <dbReference type="ARBA" id="ARBA00022679"/>
    </source>
</evidence>
<evidence type="ECO:0000259" key="8">
    <source>
        <dbReference type="Pfam" id="PF02503"/>
    </source>
</evidence>
<dbReference type="InterPro" id="IPR025198">
    <property type="entry name" value="PPK_N_dom"/>
</dbReference>
<dbReference type="InterPro" id="IPR041108">
    <property type="entry name" value="PP_kinase_C_1"/>
</dbReference>
<comment type="catalytic activity">
    <reaction evidence="6 7">
        <text>[phosphate](n) + ATP = [phosphate](n+1) + ADP</text>
        <dbReference type="Rhea" id="RHEA:19573"/>
        <dbReference type="Rhea" id="RHEA-COMP:9859"/>
        <dbReference type="Rhea" id="RHEA-COMP:14280"/>
        <dbReference type="ChEBI" id="CHEBI:16838"/>
        <dbReference type="ChEBI" id="CHEBI:30616"/>
        <dbReference type="ChEBI" id="CHEBI:456216"/>
        <dbReference type="EC" id="2.7.4.1"/>
    </reaction>
</comment>
<dbReference type="RefSeq" id="WP_252466328.1">
    <property type="nucleotide sequence ID" value="NZ_JALBWM010000036.1"/>
</dbReference>
<feature type="domain" description="Polyphosphate kinase middle" evidence="8">
    <location>
        <begin position="119"/>
        <end position="303"/>
    </location>
</feature>
<feature type="domain" description="Polyphosphate kinase N-terminal" evidence="9">
    <location>
        <begin position="8"/>
        <end position="110"/>
    </location>
</feature>
<dbReference type="GO" id="GO:0006799">
    <property type="term" value="P:polyphosphate biosynthetic process"/>
    <property type="evidence" value="ECO:0007669"/>
    <property type="project" value="UniProtKB-UniRule"/>
</dbReference>
<dbReference type="Pfam" id="PF13090">
    <property type="entry name" value="PP_kinase_C"/>
    <property type="match status" value="1"/>
</dbReference>
<dbReference type="InterPro" id="IPR036830">
    <property type="entry name" value="PP_kinase_middle_dom_sf"/>
</dbReference>
<evidence type="ECO:0000256" key="3">
    <source>
        <dbReference type="ARBA" id="ARBA00022741"/>
    </source>
</evidence>
<dbReference type="GO" id="GO:0005524">
    <property type="term" value="F:ATP binding"/>
    <property type="evidence" value="ECO:0007669"/>
    <property type="project" value="UniProtKB-KW"/>
</dbReference>
<name>A0A9X2EN03_9GAMM</name>
<gene>
    <name evidence="12" type="primary">ppk1</name>
    <name evidence="6" type="synonym">ppk</name>
    <name evidence="12" type="ORF">MO867_10250</name>
</gene>
<sequence length="682" mass="79091">MSNAVPLFPKELSWLSFNERVLQEVEDGSVPIIERVHFLGIFSNNLDEFFRVHVAAVRRLAAFSDSGEKKEYFGKLLQSINERIIRLQKRYSAAYSQVLKDLGKHDIHVVRETTLNPRQRKFVESYFHREVLPELEPFFIDGRKPMPLINETSIYFAIALELDDDSERYVAMEIPTSTLPRFVEIPPREGKREKVYIVIDNIIRACLKEIFRQVVSISKASAYMFKISRDAELELSEEITQNTLDRMERSLKKRKRADPVRMAYDGDIPRVLLDLIKKKLKMGRYDTYIPGGRYHNSKDFMKFPGESSRHRYKRLPPLPVLPKDESVFSQLCKEDKLYYYPYYDFRAITNFLASAALDPVVREIRINLYRVAKNSRVVAALINAVRNNKKVTAVVELRARFDEKANIHWSHELSEAGVNVVYGVPELKVHCKLISVVRRENGRDRFYSHLGTGNFNENTAKVYCDFSLLTNNQEMGRDVYNAFDFMQAPRKRPTFKHIITSPFVYRNAITDAIDQEIKAAQSGQNAELFFKCNSLVDSRIIEQLYRASAAGVKIRMIVRGMCSLICETPGLSDNIRIISLVDKFLEHARVYIFHNGGDELMWLSSADLMKRNLDQRVEVTFPIHNLEHQATIRKIMELQWSDNQKARLLDAKQTNSQLANDGRKGCRSQDAIYRFLKQRAAD</sequence>
<keyword evidence="13" id="KW-1185">Reference proteome</keyword>
<dbReference type="Proteomes" id="UP001139028">
    <property type="component" value="Unassembled WGS sequence"/>
</dbReference>
<feature type="binding site" evidence="6">
    <location>
        <position position="587"/>
    </location>
    <ligand>
        <name>ATP</name>
        <dbReference type="ChEBI" id="CHEBI:30616"/>
    </ligand>
</feature>
<evidence type="ECO:0000256" key="5">
    <source>
        <dbReference type="ARBA" id="ARBA00022840"/>
    </source>
</evidence>
<dbReference type="EMBL" id="JALBWM010000036">
    <property type="protein sequence ID" value="MCO1334721.1"/>
    <property type="molecule type" value="Genomic_DNA"/>
</dbReference>
<feature type="binding site" evidence="6">
    <location>
        <position position="463"/>
    </location>
    <ligand>
        <name>ATP</name>
        <dbReference type="ChEBI" id="CHEBI:30616"/>
    </ligand>
</feature>
<dbReference type="Gene3D" id="3.30.870.10">
    <property type="entry name" value="Endonuclease Chain A"/>
    <property type="match status" value="2"/>
</dbReference>
<comment type="caution">
    <text evidence="12">The sequence shown here is derived from an EMBL/GenBank/DDBJ whole genome shotgun (WGS) entry which is preliminary data.</text>
</comment>
<comment type="cofactor">
    <cofactor evidence="6">
        <name>Mg(2+)</name>
        <dbReference type="ChEBI" id="CHEBI:18420"/>
    </cofactor>
</comment>
<dbReference type="InterPro" id="IPR024953">
    <property type="entry name" value="PP_kinase_middle"/>
</dbReference>
<keyword evidence="6" id="KW-0479">Metal-binding</keyword>
<keyword evidence="4 6" id="KW-0418">Kinase</keyword>
<reference evidence="12" key="1">
    <citation type="journal article" date="2022" name="Arch. Microbiol.">
        <title>Microbulbifer okhotskensis sp. nov., isolated from a deep bottom sediment of the Okhotsk Sea.</title>
        <authorList>
            <person name="Romanenko L."/>
            <person name="Kurilenko V."/>
            <person name="Otstavnykh N."/>
            <person name="Velansky P."/>
            <person name="Isaeva M."/>
            <person name="Mikhailov V."/>
        </authorList>
    </citation>
    <scope>NUCLEOTIDE SEQUENCE</scope>
    <source>
        <strain evidence="12">OS29</strain>
    </source>
</reference>
<dbReference type="Pfam" id="PF13089">
    <property type="entry name" value="PP_kinase_N"/>
    <property type="match status" value="1"/>
</dbReference>
<dbReference type="HAMAP" id="MF_00347">
    <property type="entry name" value="Polyphosphate_kinase"/>
    <property type="match status" value="1"/>
</dbReference>
<dbReference type="GO" id="GO:0009358">
    <property type="term" value="C:polyphosphate kinase complex"/>
    <property type="evidence" value="ECO:0007669"/>
    <property type="project" value="InterPro"/>
</dbReference>
<dbReference type="InterPro" id="IPR003414">
    <property type="entry name" value="PP_kinase"/>
</dbReference>
<dbReference type="AlphaFoldDB" id="A0A9X2EN03"/>
<dbReference type="GO" id="GO:0008976">
    <property type="term" value="F:polyphosphate kinase activity"/>
    <property type="evidence" value="ECO:0007669"/>
    <property type="project" value="UniProtKB-UniRule"/>
</dbReference>
<proteinExistence type="inferred from homology"/>
<dbReference type="Pfam" id="PF17941">
    <property type="entry name" value="PP_kinase_C_1"/>
    <property type="match status" value="1"/>
</dbReference>
<dbReference type="GO" id="GO:0046872">
    <property type="term" value="F:metal ion binding"/>
    <property type="evidence" value="ECO:0007669"/>
    <property type="project" value="UniProtKB-KW"/>
</dbReference>
<feature type="domain" description="Polyphosphate kinase C-terminal" evidence="11">
    <location>
        <begin position="326"/>
        <end position="490"/>
    </location>
</feature>
<dbReference type="PANTHER" id="PTHR30218:SF0">
    <property type="entry name" value="POLYPHOSPHATE KINASE"/>
    <property type="match status" value="1"/>
</dbReference>
<evidence type="ECO:0000256" key="6">
    <source>
        <dbReference type="HAMAP-Rule" id="MF_00347"/>
    </source>
</evidence>
<dbReference type="NCBIfam" id="NF003917">
    <property type="entry name" value="PRK05443.1-1"/>
    <property type="match status" value="1"/>
</dbReference>
<dbReference type="EC" id="2.7.4.1" evidence="6 7"/>
<feature type="domain" description="Polyphosphate kinase C-terminal" evidence="10">
    <location>
        <begin position="499"/>
        <end position="669"/>
    </location>
</feature>
<keyword evidence="5 6" id="KW-0067">ATP-binding</keyword>
<feature type="binding site" evidence="6">
    <location>
        <position position="400"/>
    </location>
    <ligand>
        <name>Mg(2+)</name>
        <dbReference type="ChEBI" id="CHEBI:18420"/>
    </ligand>
</feature>
<dbReference type="InterPro" id="IPR036832">
    <property type="entry name" value="PPK_N_dom_sf"/>
</dbReference>
<dbReference type="PANTHER" id="PTHR30218">
    <property type="entry name" value="POLYPHOSPHATE KINASE"/>
    <property type="match status" value="1"/>
</dbReference>
<feature type="binding site" evidence="6">
    <location>
        <position position="559"/>
    </location>
    <ligand>
        <name>ATP</name>
        <dbReference type="ChEBI" id="CHEBI:30616"/>
    </ligand>
</feature>
<evidence type="ECO:0000259" key="9">
    <source>
        <dbReference type="Pfam" id="PF13089"/>
    </source>
</evidence>
<dbReference type="Gene3D" id="1.20.58.310">
    <property type="entry name" value="Polyphosphate kinase N-terminal domain"/>
    <property type="match status" value="1"/>
</dbReference>
<keyword evidence="1 6" id="KW-0597">Phosphoprotein</keyword>
<dbReference type="NCBIfam" id="TIGR03705">
    <property type="entry name" value="poly_P_kin"/>
    <property type="match status" value="1"/>
</dbReference>
<dbReference type="InterPro" id="IPR025200">
    <property type="entry name" value="PPK_C_dom2"/>
</dbReference>
<keyword evidence="2 6" id="KW-0808">Transferase</keyword>
<protein>
    <recommendedName>
        <fullName evidence="6 7">Polyphosphate kinase</fullName>
        <ecNumber evidence="6 7">2.7.4.1</ecNumber>
    </recommendedName>
    <alternativeName>
        <fullName evidence="6">ATP-polyphosphate phosphotransferase</fullName>
    </alternativeName>
    <alternativeName>
        <fullName evidence="6">Polyphosphoric acid kinase</fullName>
    </alternativeName>
</protein>
<feature type="binding site" evidence="6">
    <location>
        <position position="370"/>
    </location>
    <ligand>
        <name>Mg(2+)</name>
        <dbReference type="ChEBI" id="CHEBI:18420"/>
    </ligand>
</feature>
<evidence type="ECO:0000256" key="7">
    <source>
        <dbReference type="RuleBase" id="RU003800"/>
    </source>
</evidence>
<dbReference type="SUPFAM" id="SSF140356">
    <property type="entry name" value="PPK N-terminal domain-like"/>
    <property type="match status" value="1"/>
</dbReference>
<dbReference type="Pfam" id="PF02503">
    <property type="entry name" value="PP_kinase"/>
    <property type="match status" value="1"/>
</dbReference>
<evidence type="ECO:0000259" key="10">
    <source>
        <dbReference type="Pfam" id="PF13090"/>
    </source>
</evidence>
<keyword evidence="6" id="KW-0460">Magnesium</keyword>
<feature type="active site" description="Phosphohistidine intermediate" evidence="6">
    <location>
        <position position="430"/>
    </location>
</feature>
<evidence type="ECO:0000313" key="13">
    <source>
        <dbReference type="Proteomes" id="UP001139028"/>
    </source>
</evidence>
<accession>A0A9X2EN03</accession>
<organism evidence="12 13">
    <name type="scientific">Microbulbifer okhotskensis</name>
    <dbReference type="NCBI Taxonomy" id="2926617"/>
    <lineage>
        <taxon>Bacteria</taxon>
        <taxon>Pseudomonadati</taxon>
        <taxon>Pseudomonadota</taxon>
        <taxon>Gammaproteobacteria</taxon>
        <taxon>Cellvibrionales</taxon>
        <taxon>Microbulbiferaceae</taxon>
        <taxon>Microbulbifer</taxon>
    </lineage>
</organism>
<dbReference type="SUPFAM" id="SSF143724">
    <property type="entry name" value="PHP14-like"/>
    <property type="match status" value="1"/>
</dbReference>
<evidence type="ECO:0000256" key="4">
    <source>
        <dbReference type="ARBA" id="ARBA00022777"/>
    </source>
</evidence>
<evidence type="ECO:0000256" key="1">
    <source>
        <dbReference type="ARBA" id="ARBA00022553"/>
    </source>
</evidence>
<evidence type="ECO:0000259" key="11">
    <source>
        <dbReference type="Pfam" id="PF17941"/>
    </source>
</evidence>
<keyword evidence="3 6" id="KW-0547">Nucleotide-binding</keyword>
<dbReference type="Gene3D" id="3.30.1840.10">
    <property type="entry name" value="Polyphosphate kinase middle domain"/>
    <property type="match status" value="1"/>
</dbReference>
<feature type="binding site" evidence="6">
    <location>
        <position position="45"/>
    </location>
    <ligand>
        <name>ATP</name>
        <dbReference type="ChEBI" id="CHEBI:30616"/>
    </ligand>
</feature>
<comment type="similarity">
    <text evidence="6 7">Belongs to the polyphosphate kinase 1 (PPK1) family.</text>
</comment>
<comment type="PTM">
    <text evidence="6 7">An intermediate of this reaction is the autophosphorylated ppk in which a phosphate is covalently linked to a histidine residue through a N-P bond.</text>
</comment>
<comment type="function">
    <text evidence="6 7">Catalyzes the reversible transfer of the terminal phosphate of ATP to form a long-chain polyphosphate (polyP).</text>
</comment>
<dbReference type="SUPFAM" id="SSF56024">
    <property type="entry name" value="Phospholipase D/nuclease"/>
    <property type="match status" value="2"/>
</dbReference>